<feature type="compositionally biased region" description="Polar residues" evidence="1">
    <location>
        <begin position="1"/>
        <end position="14"/>
    </location>
</feature>
<dbReference type="Proteomes" id="UP001291309">
    <property type="component" value="Unassembled WGS sequence"/>
</dbReference>
<reference evidence="2 3" key="1">
    <citation type="submission" date="2023-12" db="EMBL/GenBank/DDBJ databases">
        <title>the genome sequence of Hyalangium sp. s54d21.</title>
        <authorList>
            <person name="Zhang X."/>
        </authorList>
    </citation>
    <scope>NUCLEOTIDE SEQUENCE [LARGE SCALE GENOMIC DNA]</scope>
    <source>
        <strain evidence="3">s54d21</strain>
    </source>
</reference>
<evidence type="ECO:0000313" key="3">
    <source>
        <dbReference type="Proteomes" id="UP001291309"/>
    </source>
</evidence>
<keyword evidence="3" id="KW-1185">Reference proteome</keyword>
<organism evidence="2 3">
    <name type="scientific">Hyalangium rubrum</name>
    <dbReference type="NCBI Taxonomy" id="3103134"/>
    <lineage>
        <taxon>Bacteria</taxon>
        <taxon>Pseudomonadati</taxon>
        <taxon>Myxococcota</taxon>
        <taxon>Myxococcia</taxon>
        <taxon>Myxococcales</taxon>
        <taxon>Cystobacterineae</taxon>
        <taxon>Archangiaceae</taxon>
        <taxon>Hyalangium</taxon>
    </lineage>
</organism>
<dbReference type="RefSeq" id="WP_321548068.1">
    <property type="nucleotide sequence ID" value="NZ_JAXIVS010000008.1"/>
</dbReference>
<sequence length="55" mass="5998">MSSNGDSSSKQGRNSWAIVPNPFIVPDPPPNPGEETFERTRRKPTAPPSKPPLAR</sequence>
<comment type="caution">
    <text evidence="2">The sequence shown here is derived from an EMBL/GenBank/DDBJ whole genome shotgun (WGS) entry which is preliminary data.</text>
</comment>
<name>A0ABU5H784_9BACT</name>
<feature type="region of interest" description="Disordered" evidence="1">
    <location>
        <begin position="1"/>
        <end position="55"/>
    </location>
</feature>
<protein>
    <submittedName>
        <fullName evidence="2">Uncharacterized protein</fullName>
    </submittedName>
</protein>
<feature type="compositionally biased region" description="Pro residues" evidence="1">
    <location>
        <begin position="23"/>
        <end position="32"/>
    </location>
</feature>
<proteinExistence type="predicted"/>
<evidence type="ECO:0000256" key="1">
    <source>
        <dbReference type="SAM" id="MobiDB-lite"/>
    </source>
</evidence>
<evidence type="ECO:0000313" key="2">
    <source>
        <dbReference type="EMBL" id="MDY7229341.1"/>
    </source>
</evidence>
<gene>
    <name evidence="2" type="ORF">SYV04_23310</name>
</gene>
<feature type="compositionally biased region" description="Pro residues" evidence="1">
    <location>
        <begin position="45"/>
        <end position="55"/>
    </location>
</feature>
<accession>A0ABU5H784</accession>
<dbReference type="EMBL" id="JAXIVS010000008">
    <property type="protein sequence ID" value="MDY7229341.1"/>
    <property type="molecule type" value="Genomic_DNA"/>
</dbReference>